<dbReference type="InterPro" id="IPR003838">
    <property type="entry name" value="ABC3_permease_C"/>
</dbReference>
<name>A0ABQ4DZD0_9ACTN</name>
<dbReference type="Proteomes" id="UP000646749">
    <property type="component" value="Unassembled WGS sequence"/>
</dbReference>
<feature type="transmembrane region" description="Helical" evidence="6">
    <location>
        <begin position="211"/>
        <end position="237"/>
    </location>
</feature>
<evidence type="ECO:0000256" key="6">
    <source>
        <dbReference type="SAM" id="Phobius"/>
    </source>
</evidence>
<reference evidence="8 9" key="1">
    <citation type="submission" date="2021-01" db="EMBL/GenBank/DDBJ databases">
        <title>Whole genome shotgun sequence of Plantactinospora endophytica NBRC 110450.</title>
        <authorList>
            <person name="Komaki H."/>
            <person name="Tamura T."/>
        </authorList>
    </citation>
    <scope>NUCLEOTIDE SEQUENCE [LARGE SCALE GENOMIC DNA]</scope>
    <source>
        <strain evidence="8 9">NBRC 110450</strain>
    </source>
</reference>
<evidence type="ECO:0000256" key="3">
    <source>
        <dbReference type="ARBA" id="ARBA00022692"/>
    </source>
</evidence>
<evidence type="ECO:0000313" key="9">
    <source>
        <dbReference type="Proteomes" id="UP000646749"/>
    </source>
</evidence>
<feature type="domain" description="ABC3 transporter permease C-terminal" evidence="7">
    <location>
        <begin position="226"/>
        <end position="335"/>
    </location>
</feature>
<keyword evidence="5 6" id="KW-0472">Membrane</keyword>
<evidence type="ECO:0000256" key="4">
    <source>
        <dbReference type="ARBA" id="ARBA00022989"/>
    </source>
</evidence>
<feature type="transmembrane region" description="Helical" evidence="6">
    <location>
        <begin position="383"/>
        <end position="411"/>
    </location>
</feature>
<evidence type="ECO:0000256" key="2">
    <source>
        <dbReference type="ARBA" id="ARBA00022475"/>
    </source>
</evidence>
<keyword evidence="2" id="KW-1003">Cell membrane</keyword>
<comment type="caution">
    <text evidence="8">The sequence shown here is derived from an EMBL/GenBank/DDBJ whole genome shotgun (WGS) entry which is preliminary data.</text>
</comment>
<accession>A0ABQ4DZD0</accession>
<feature type="transmembrane region" description="Helical" evidence="6">
    <location>
        <begin position="258"/>
        <end position="284"/>
    </location>
</feature>
<feature type="transmembrane region" description="Helical" evidence="6">
    <location>
        <begin position="686"/>
        <end position="705"/>
    </location>
</feature>
<proteinExistence type="predicted"/>
<evidence type="ECO:0000256" key="1">
    <source>
        <dbReference type="ARBA" id="ARBA00004651"/>
    </source>
</evidence>
<keyword evidence="4 6" id="KW-1133">Transmembrane helix</keyword>
<gene>
    <name evidence="8" type="ORF">Pen02_27750</name>
</gene>
<feature type="transmembrane region" description="Helical" evidence="6">
    <location>
        <begin position="735"/>
        <end position="759"/>
    </location>
</feature>
<dbReference type="RefSeq" id="WP_203866382.1">
    <property type="nucleotide sequence ID" value="NZ_BONW01000013.1"/>
</dbReference>
<feature type="transmembrane region" description="Helical" evidence="6">
    <location>
        <begin position="350"/>
        <end position="368"/>
    </location>
</feature>
<feature type="transmembrane region" description="Helical" evidence="6">
    <location>
        <begin position="779"/>
        <end position="801"/>
    </location>
</feature>
<feature type="transmembrane region" description="Helical" evidence="6">
    <location>
        <begin position="24"/>
        <end position="45"/>
    </location>
</feature>
<protein>
    <recommendedName>
        <fullName evidence="7">ABC3 transporter permease C-terminal domain-containing protein</fullName>
    </recommendedName>
</protein>
<dbReference type="Pfam" id="PF02687">
    <property type="entry name" value="FtsX"/>
    <property type="match status" value="1"/>
</dbReference>
<comment type="subcellular location">
    <subcellularLocation>
        <location evidence="1">Cell membrane</location>
        <topology evidence="1">Multi-pass membrane protein</topology>
    </subcellularLocation>
</comment>
<evidence type="ECO:0000256" key="5">
    <source>
        <dbReference type="ARBA" id="ARBA00023136"/>
    </source>
</evidence>
<sequence>MTGWGLALGLRLTFTGGRAGRIRLLMMVGGVAAGVVLLLAVGGALPAAVERIGKTAARAVVPTADAGTRTEGVRAALSVGFWRGHEIRVLRVEVVGPDVAPPLGVPRTPQAGEMFVSPALAAALTGEHGGELAPRLPERTVGTVTSAGLVGPKELYAVAGPPPGGLVGPPGADPGLSTAFERPGQGSLFASQGAHVDGTGMGQEANATGTLLVMVALAGVGLVVPLAVLVGTSVRLSQASRERRAAAMRLIGATAGQLRMLGAVEAAVVGVLGVLAGTALFLLLRRPVAALLPIPNGLYPQDVAPPPAVAIAVLVGVPALAALTGTLALRRAVTSPLGVRRQAKPARAGASRLLPLGLGLALLLGAYADRRAVLAGAWHGRALLLSGAVLCLVGLAVGTAALARVTGLAVARWGPGLASQLAGRRLIADPAGAARAVTGTALVVVLLGWVVALLPVLDQIDGDDGLAGALRPHTVVVTIAADAQVEPLVETLRAVNGVAQVATVRHLDLLPPGVRPTDCCSDGTARIGEQNVRAVIADCGDLGRILRAPLPDCRPNTPHYLTGSYFPSSTIAATDRLQPVTAPDRPPAGPILELPAELPALTLPDAFTNRTDGLLLAGDLLVPPTLLPADLPDKWFPNLLVATDGRAETLEAVRARLGAQQTPFPPLTAEEAVVLARSSSDGYTRAALLMTIAVVLAGGLSLAVTTADGIRERHRAHSALTAMGTPARVLRHSSLLYTALPLALTIGFAVLVTAASSWLLVGLSASAGIAPPPLPWDGYAAIGATTLVACLLATAATLPFVRAVTRPDALRIE</sequence>
<evidence type="ECO:0000259" key="7">
    <source>
        <dbReference type="Pfam" id="PF02687"/>
    </source>
</evidence>
<feature type="transmembrane region" description="Helical" evidence="6">
    <location>
        <begin position="304"/>
        <end position="329"/>
    </location>
</feature>
<organism evidence="8 9">
    <name type="scientific">Plantactinospora endophytica</name>
    <dbReference type="NCBI Taxonomy" id="673535"/>
    <lineage>
        <taxon>Bacteria</taxon>
        <taxon>Bacillati</taxon>
        <taxon>Actinomycetota</taxon>
        <taxon>Actinomycetes</taxon>
        <taxon>Micromonosporales</taxon>
        <taxon>Micromonosporaceae</taxon>
        <taxon>Plantactinospora</taxon>
    </lineage>
</organism>
<keyword evidence="9" id="KW-1185">Reference proteome</keyword>
<keyword evidence="3 6" id="KW-0812">Transmembrane</keyword>
<dbReference type="EMBL" id="BONW01000013">
    <property type="protein sequence ID" value="GIG87839.1"/>
    <property type="molecule type" value="Genomic_DNA"/>
</dbReference>
<feature type="transmembrane region" description="Helical" evidence="6">
    <location>
        <begin position="432"/>
        <end position="457"/>
    </location>
</feature>
<evidence type="ECO:0000313" key="8">
    <source>
        <dbReference type="EMBL" id="GIG87839.1"/>
    </source>
</evidence>